<dbReference type="Pfam" id="PF00001">
    <property type="entry name" value="7tm_1"/>
    <property type="match status" value="1"/>
</dbReference>
<evidence type="ECO:0000256" key="1">
    <source>
        <dbReference type="ARBA" id="ARBA00004651"/>
    </source>
</evidence>
<feature type="transmembrane region" description="Helical" evidence="10">
    <location>
        <begin position="155"/>
        <end position="177"/>
    </location>
</feature>
<evidence type="ECO:0000256" key="3">
    <source>
        <dbReference type="ARBA" id="ARBA00022692"/>
    </source>
</evidence>
<dbReference type="CDD" id="cd00637">
    <property type="entry name" value="7tm_classA_rhodopsin-like"/>
    <property type="match status" value="1"/>
</dbReference>
<feature type="domain" description="G-protein coupled receptors family 1 profile" evidence="11">
    <location>
        <begin position="55"/>
        <end position="318"/>
    </location>
</feature>
<keyword evidence="4 10" id="KW-1133">Transmembrane helix</keyword>
<evidence type="ECO:0000313" key="13">
    <source>
        <dbReference type="RefSeq" id="XP_019646480.1"/>
    </source>
</evidence>
<keyword evidence="3 9" id="KW-0812">Transmembrane</keyword>
<dbReference type="GO" id="GO:0005886">
    <property type="term" value="C:plasma membrane"/>
    <property type="evidence" value="ECO:0007669"/>
    <property type="project" value="UniProtKB-SubCell"/>
</dbReference>
<dbReference type="PROSITE" id="PS00237">
    <property type="entry name" value="G_PROTEIN_RECEP_F1_1"/>
    <property type="match status" value="1"/>
</dbReference>
<evidence type="ECO:0000313" key="12">
    <source>
        <dbReference type="Proteomes" id="UP000515135"/>
    </source>
</evidence>
<gene>
    <name evidence="13" type="primary">LOC109487005</name>
</gene>
<dbReference type="OrthoDB" id="9370401at2759"/>
<evidence type="ECO:0000256" key="10">
    <source>
        <dbReference type="SAM" id="Phobius"/>
    </source>
</evidence>
<dbReference type="GeneID" id="109487005"/>
<dbReference type="GO" id="GO:0007218">
    <property type="term" value="P:neuropeptide signaling pathway"/>
    <property type="evidence" value="ECO:0007669"/>
    <property type="project" value="TreeGrafter"/>
</dbReference>
<feature type="transmembrane region" description="Helical" evidence="10">
    <location>
        <begin position="218"/>
        <end position="241"/>
    </location>
</feature>
<evidence type="ECO:0000259" key="11">
    <source>
        <dbReference type="PROSITE" id="PS50262"/>
    </source>
</evidence>
<keyword evidence="6 10" id="KW-0472">Membrane</keyword>
<name>A0A6P4ZZE7_BRABE</name>
<proteinExistence type="inferred from homology"/>
<evidence type="ECO:0000256" key="7">
    <source>
        <dbReference type="ARBA" id="ARBA00023170"/>
    </source>
</evidence>
<dbReference type="PRINTS" id="PR00237">
    <property type="entry name" value="GPCRRHODOPSN"/>
</dbReference>
<reference evidence="13" key="1">
    <citation type="submission" date="2025-08" db="UniProtKB">
        <authorList>
            <consortium name="RefSeq"/>
        </authorList>
    </citation>
    <scope>IDENTIFICATION</scope>
    <source>
        <tissue evidence="13">Gonad</tissue>
    </source>
</reference>
<dbReference type="InterPro" id="IPR000276">
    <property type="entry name" value="GPCR_Rhodpsn"/>
</dbReference>
<dbReference type="Gene3D" id="1.20.1070.10">
    <property type="entry name" value="Rhodopsin 7-helix transmembrane proteins"/>
    <property type="match status" value="1"/>
</dbReference>
<keyword evidence="2" id="KW-1003">Cell membrane</keyword>
<keyword evidence="5 9" id="KW-0297">G-protein coupled receptor</keyword>
<feature type="transmembrane region" description="Helical" evidence="10">
    <location>
        <begin position="75"/>
        <end position="94"/>
    </location>
</feature>
<evidence type="ECO:0000256" key="5">
    <source>
        <dbReference type="ARBA" id="ARBA00023040"/>
    </source>
</evidence>
<dbReference type="AlphaFoldDB" id="A0A6P4ZZE7"/>
<organism evidence="12 13">
    <name type="scientific">Branchiostoma belcheri</name>
    <name type="common">Amphioxus</name>
    <dbReference type="NCBI Taxonomy" id="7741"/>
    <lineage>
        <taxon>Eukaryota</taxon>
        <taxon>Metazoa</taxon>
        <taxon>Chordata</taxon>
        <taxon>Cephalochordata</taxon>
        <taxon>Leptocardii</taxon>
        <taxon>Amphioxiformes</taxon>
        <taxon>Branchiostomatidae</taxon>
        <taxon>Branchiostoma</taxon>
    </lineage>
</organism>
<keyword evidence="8 9" id="KW-0807">Transducer</keyword>
<dbReference type="PANTHER" id="PTHR24229:SF112">
    <property type="entry name" value="CHEMOKINE-LIKE RECEPTOR 1"/>
    <property type="match status" value="1"/>
</dbReference>
<dbReference type="GO" id="GO:0004930">
    <property type="term" value="F:G protein-coupled receptor activity"/>
    <property type="evidence" value="ECO:0007669"/>
    <property type="project" value="UniProtKB-KW"/>
</dbReference>
<sequence>MDCSNMTGNTSGYNNTEVFDCGNDTRVSWPQSPSPTHELATVCIGQLVAGVGLLANLLVIFIIARYPAMRTVPNVFVLNLAAADALYCCAAPFYSVYSLHVKGWIFGNVMCNVYYIMGYVSAFCSVWFLTALSIERYKAVTDPIRHSQNMSQKKAWAASVVVWIVGLAAASPLLIFVKTDVHIYSVQSEGEDHIITTSCDAFAPDQIPEELFKKLRGLYAFVGNFLAPLCIIIPLYVIIWRELRGKKPCNLSPQVIRSRNRVTRMVAAVVAFFVVALLPWHTYWILTYFNLIQNVPNGLYDVCLALYVTNSAVNPFFYALLGDKFRQYIQILLCQWRLCGKNAGQNRRIPSRSDQVATILSYDTRL</sequence>
<keyword evidence="7 9" id="KW-0675">Receptor</keyword>
<dbReference type="KEGG" id="bbel:109487005"/>
<dbReference type="PROSITE" id="PS50262">
    <property type="entry name" value="G_PROTEIN_RECEP_F1_2"/>
    <property type="match status" value="1"/>
</dbReference>
<accession>A0A6P4ZZE7</accession>
<evidence type="ECO:0000256" key="6">
    <source>
        <dbReference type="ARBA" id="ARBA00023136"/>
    </source>
</evidence>
<evidence type="ECO:0000256" key="2">
    <source>
        <dbReference type="ARBA" id="ARBA00022475"/>
    </source>
</evidence>
<dbReference type="SUPFAM" id="SSF81321">
    <property type="entry name" value="Family A G protein-coupled receptor-like"/>
    <property type="match status" value="1"/>
</dbReference>
<comment type="subcellular location">
    <subcellularLocation>
        <location evidence="1">Cell membrane</location>
        <topology evidence="1">Multi-pass membrane protein</topology>
    </subcellularLocation>
</comment>
<dbReference type="FunFam" id="1.20.1070.10:FF:000324">
    <property type="entry name" value="Uncharacterized protein"/>
    <property type="match status" value="1"/>
</dbReference>
<dbReference type="GO" id="GO:0043005">
    <property type="term" value="C:neuron projection"/>
    <property type="evidence" value="ECO:0007669"/>
    <property type="project" value="TreeGrafter"/>
</dbReference>
<feature type="transmembrane region" description="Helical" evidence="10">
    <location>
        <begin position="39"/>
        <end position="63"/>
    </location>
</feature>
<evidence type="ECO:0000256" key="9">
    <source>
        <dbReference type="RuleBase" id="RU000688"/>
    </source>
</evidence>
<evidence type="ECO:0000256" key="8">
    <source>
        <dbReference type="ARBA" id="ARBA00023224"/>
    </source>
</evidence>
<feature type="transmembrane region" description="Helical" evidence="10">
    <location>
        <begin position="114"/>
        <end position="134"/>
    </location>
</feature>
<dbReference type="Proteomes" id="UP000515135">
    <property type="component" value="Unplaced"/>
</dbReference>
<dbReference type="InterPro" id="IPR017452">
    <property type="entry name" value="GPCR_Rhodpsn_7TM"/>
</dbReference>
<protein>
    <submittedName>
        <fullName evidence="13">Delta-type opioid receptor-like</fullName>
    </submittedName>
</protein>
<dbReference type="GO" id="GO:0042923">
    <property type="term" value="F:neuropeptide binding"/>
    <property type="evidence" value="ECO:0007669"/>
    <property type="project" value="TreeGrafter"/>
</dbReference>
<dbReference type="RefSeq" id="XP_019646480.1">
    <property type="nucleotide sequence ID" value="XM_019790921.1"/>
</dbReference>
<dbReference type="PANTHER" id="PTHR24229">
    <property type="entry name" value="NEUROPEPTIDES RECEPTOR"/>
    <property type="match status" value="1"/>
</dbReference>
<comment type="similarity">
    <text evidence="9">Belongs to the G-protein coupled receptor 1 family.</text>
</comment>
<evidence type="ECO:0000256" key="4">
    <source>
        <dbReference type="ARBA" id="ARBA00022989"/>
    </source>
</evidence>
<feature type="transmembrane region" description="Helical" evidence="10">
    <location>
        <begin position="298"/>
        <end position="321"/>
    </location>
</feature>
<keyword evidence="12" id="KW-1185">Reference proteome</keyword>
<feature type="transmembrane region" description="Helical" evidence="10">
    <location>
        <begin position="262"/>
        <end position="286"/>
    </location>
</feature>